<evidence type="ECO:0000256" key="1">
    <source>
        <dbReference type="SAM" id="MobiDB-lite"/>
    </source>
</evidence>
<protein>
    <recommendedName>
        <fullName evidence="4">Transposase</fullName>
    </recommendedName>
</protein>
<comment type="caution">
    <text evidence="2">The sequence shown here is derived from an EMBL/GenBank/DDBJ whole genome shotgun (WGS) entry which is preliminary data.</text>
</comment>
<dbReference type="PANTHER" id="PTHR33609">
    <property type="entry name" value="LOW CALCIUM RESPONSE LOCUS PROTEIN S"/>
    <property type="match status" value="1"/>
</dbReference>
<evidence type="ECO:0000313" key="3">
    <source>
        <dbReference type="Proteomes" id="UP000485880"/>
    </source>
</evidence>
<dbReference type="AlphaFoldDB" id="A0A8B6M5X8"/>
<dbReference type="Gene3D" id="1.10.10.60">
    <property type="entry name" value="Homeodomain-like"/>
    <property type="match status" value="1"/>
</dbReference>
<gene>
    <name evidence="2" type="ORF">MPC4_240012</name>
</gene>
<dbReference type="InterPro" id="IPR002514">
    <property type="entry name" value="Transposase_8"/>
</dbReference>
<name>A0A8B6M5X8_METTU</name>
<dbReference type="GO" id="GO:0004803">
    <property type="term" value="F:transposase activity"/>
    <property type="evidence" value="ECO:0007669"/>
    <property type="project" value="InterPro"/>
</dbReference>
<proteinExistence type="predicted"/>
<dbReference type="InterPro" id="IPR052546">
    <property type="entry name" value="Transposase_8_domain"/>
</dbReference>
<evidence type="ECO:0008006" key="4">
    <source>
        <dbReference type="Google" id="ProtNLM"/>
    </source>
</evidence>
<accession>A0A8B6M5X8</accession>
<dbReference type="RefSeq" id="WP_174512526.1">
    <property type="nucleotide sequence ID" value="NZ_CABFMQ020000081.1"/>
</dbReference>
<organism evidence="2 3">
    <name type="scientific">Methylocella tundrae</name>
    <dbReference type="NCBI Taxonomy" id="227605"/>
    <lineage>
        <taxon>Bacteria</taxon>
        <taxon>Pseudomonadati</taxon>
        <taxon>Pseudomonadota</taxon>
        <taxon>Alphaproteobacteria</taxon>
        <taxon>Hyphomicrobiales</taxon>
        <taxon>Beijerinckiaceae</taxon>
        <taxon>Methylocella</taxon>
    </lineage>
</organism>
<dbReference type="PANTHER" id="PTHR33609:SF1">
    <property type="entry name" value="TRANSPOSASE"/>
    <property type="match status" value="1"/>
</dbReference>
<dbReference type="Pfam" id="PF01527">
    <property type="entry name" value="HTH_Tnp_1"/>
    <property type="match status" value="1"/>
</dbReference>
<sequence length="127" mass="14016">MRQSQHTEGEILHLLQEVGAGLSIAEICSAARITRRTFYRWRKRYGGLTLPAVHEMKELQLENMRLRNLVSNLSARLDGLSKTPASGAPRSAGQSEQGARLNGPAAARSEQMRGASLGRFAFVRGQR</sequence>
<reference evidence="2 3" key="1">
    <citation type="submission" date="2019-05" db="EMBL/GenBank/DDBJ databases">
        <authorList>
            <person name="Farhan Ul Haque M."/>
        </authorList>
    </citation>
    <scope>NUCLEOTIDE SEQUENCE [LARGE SCALE GENOMIC DNA]</scope>
    <source>
        <strain evidence="2">2</strain>
    </source>
</reference>
<feature type="region of interest" description="Disordered" evidence="1">
    <location>
        <begin position="80"/>
        <end position="112"/>
    </location>
</feature>
<dbReference type="InterPro" id="IPR009057">
    <property type="entry name" value="Homeodomain-like_sf"/>
</dbReference>
<dbReference type="EMBL" id="CABFMQ020000081">
    <property type="protein sequence ID" value="VTZ50433.1"/>
    <property type="molecule type" value="Genomic_DNA"/>
</dbReference>
<keyword evidence="3" id="KW-1185">Reference proteome</keyword>
<dbReference type="SUPFAM" id="SSF46689">
    <property type="entry name" value="Homeodomain-like"/>
    <property type="match status" value="1"/>
</dbReference>
<dbReference type="GO" id="GO:0006313">
    <property type="term" value="P:DNA transposition"/>
    <property type="evidence" value="ECO:0007669"/>
    <property type="project" value="InterPro"/>
</dbReference>
<dbReference type="GO" id="GO:0003677">
    <property type="term" value="F:DNA binding"/>
    <property type="evidence" value="ECO:0007669"/>
    <property type="project" value="InterPro"/>
</dbReference>
<dbReference type="Proteomes" id="UP000485880">
    <property type="component" value="Unassembled WGS sequence"/>
</dbReference>
<evidence type="ECO:0000313" key="2">
    <source>
        <dbReference type="EMBL" id="VTZ50433.1"/>
    </source>
</evidence>